<accession>A0ABU0GZF0</accession>
<feature type="transmembrane region" description="Helical" evidence="2">
    <location>
        <begin position="81"/>
        <end position="99"/>
    </location>
</feature>
<feature type="region of interest" description="Disordered" evidence="1">
    <location>
        <begin position="15"/>
        <end position="35"/>
    </location>
</feature>
<dbReference type="PANTHER" id="PTHR36435:SF6">
    <property type="entry name" value="ABORTIVE INFECTION PROTEIN"/>
    <property type="match status" value="1"/>
</dbReference>
<feature type="transmembrane region" description="Helical" evidence="2">
    <location>
        <begin position="155"/>
        <end position="176"/>
    </location>
</feature>
<protein>
    <submittedName>
        <fullName evidence="4">Membrane protease YdiL (CAAX protease family)</fullName>
    </submittedName>
</protein>
<dbReference type="InterPro" id="IPR003675">
    <property type="entry name" value="Rce1/LyrA-like_dom"/>
</dbReference>
<evidence type="ECO:0000256" key="1">
    <source>
        <dbReference type="SAM" id="MobiDB-lite"/>
    </source>
</evidence>
<feature type="transmembrane region" description="Helical" evidence="2">
    <location>
        <begin position="40"/>
        <end position="61"/>
    </location>
</feature>
<keyword evidence="4" id="KW-0378">Hydrolase</keyword>
<dbReference type="GO" id="GO:0008233">
    <property type="term" value="F:peptidase activity"/>
    <property type="evidence" value="ECO:0007669"/>
    <property type="project" value="UniProtKB-KW"/>
</dbReference>
<evidence type="ECO:0000256" key="2">
    <source>
        <dbReference type="SAM" id="Phobius"/>
    </source>
</evidence>
<comment type="caution">
    <text evidence="4">The sequence shown here is derived from an EMBL/GenBank/DDBJ whole genome shotgun (WGS) entry which is preliminary data.</text>
</comment>
<dbReference type="RefSeq" id="WP_308788632.1">
    <property type="nucleotide sequence ID" value="NZ_JAUSWB010000012.1"/>
</dbReference>
<dbReference type="InterPro" id="IPR052710">
    <property type="entry name" value="CAAX_protease"/>
</dbReference>
<feature type="domain" description="CAAX prenyl protease 2/Lysostaphin resistance protein A-like" evidence="3">
    <location>
        <begin position="163"/>
        <end position="248"/>
    </location>
</feature>
<keyword evidence="4" id="KW-0645">Protease</keyword>
<dbReference type="PANTHER" id="PTHR36435">
    <property type="entry name" value="SLR1288 PROTEIN"/>
    <property type="match status" value="1"/>
</dbReference>
<name>A0ABU0GZF0_9BACL</name>
<dbReference type="Proteomes" id="UP001241988">
    <property type="component" value="Unassembled WGS sequence"/>
</dbReference>
<keyword evidence="2" id="KW-1133">Transmembrane helix</keyword>
<dbReference type="Pfam" id="PF02517">
    <property type="entry name" value="Rce1-like"/>
    <property type="match status" value="1"/>
</dbReference>
<dbReference type="EMBL" id="JAUSWB010000012">
    <property type="protein sequence ID" value="MDQ0430730.1"/>
    <property type="molecule type" value="Genomic_DNA"/>
</dbReference>
<evidence type="ECO:0000259" key="3">
    <source>
        <dbReference type="Pfam" id="PF02517"/>
    </source>
</evidence>
<evidence type="ECO:0000313" key="5">
    <source>
        <dbReference type="Proteomes" id="UP001241988"/>
    </source>
</evidence>
<gene>
    <name evidence="4" type="ORF">QOZ98_003617</name>
</gene>
<keyword evidence="2" id="KW-0812">Transmembrane</keyword>
<proteinExistence type="predicted"/>
<feature type="transmembrane region" description="Helical" evidence="2">
    <location>
        <begin position="119"/>
        <end position="143"/>
    </location>
</feature>
<feature type="transmembrane region" description="Helical" evidence="2">
    <location>
        <begin position="197"/>
        <end position="230"/>
    </location>
</feature>
<keyword evidence="2" id="KW-0472">Membrane</keyword>
<keyword evidence="5" id="KW-1185">Reference proteome</keyword>
<dbReference type="GO" id="GO:0006508">
    <property type="term" value="P:proteolysis"/>
    <property type="evidence" value="ECO:0007669"/>
    <property type="project" value="UniProtKB-KW"/>
</dbReference>
<organism evidence="4 5">
    <name type="scientific">Planomicrobium stackebrandtii</name>
    <dbReference type="NCBI Taxonomy" id="253160"/>
    <lineage>
        <taxon>Bacteria</taxon>
        <taxon>Bacillati</taxon>
        <taxon>Bacillota</taxon>
        <taxon>Bacilli</taxon>
        <taxon>Bacillales</taxon>
        <taxon>Caryophanaceae</taxon>
        <taxon>Planomicrobium</taxon>
    </lineage>
</organism>
<reference evidence="4 5" key="1">
    <citation type="submission" date="2023-07" db="EMBL/GenBank/DDBJ databases">
        <title>Genomic Encyclopedia of Type Strains, Phase IV (KMG-IV): sequencing the most valuable type-strain genomes for metagenomic binning, comparative biology and taxonomic classification.</title>
        <authorList>
            <person name="Goeker M."/>
        </authorList>
    </citation>
    <scope>NUCLEOTIDE SEQUENCE [LARGE SCALE GENOMIC DNA]</scope>
    <source>
        <strain evidence="4 5">DSM 16419</strain>
    </source>
</reference>
<evidence type="ECO:0000313" key="4">
    <source>
        <dbReference type="EMBL" id="MDQ0430730.1"/>
    </source>
</evidence>
<sequence>MPTNQKKFIDNFLKNGSSSKPKAKTDSGYRPKSKGKKTPLYVLLIFIAAQLSPILFIAPFLSYFQGQGMDRATAGSATSGWLIFLTMGIGLLITLFVIFRDKRFFDIWKGTKSSVFMSVVWGLLGFLLLLIGQSLAAMIEMAIGIDPGSENTASLVTIAEAVPLAIVAIVLFGPILEELVFRRVLFGSLNQTTNFFFATAISALVFALIHFDFTHLLLYFTTGLILAFLYQKTKRIITPIIAHICLNGYVMLIQLNMDTILEFQKQMENLQ</sequence>